<protein>
    <submittedName>
        <fullName evidence="2">Uncharacterized protein</fullName>
    </submittedName>
</protein>
<feature type="compositionally biased region" description="Low complexity" evidence="1">
    <location>
        <begin position="25"/>
        <end position="98"/>
    </location>
</feature>
<dbReference type="EMBL" id="JAPNKE010000002">
    <property type="protein sequence ID" value="MCY1013341.1"/>
    <property type="molecule type" value="Genomic_DNA"/>
</dbReference>
<name>A0A9X3F8E0_9BACT</name>
<evidence type="ECO:0000256" key="1">
    <source>
        <dbReference type="SAM" id="MobiDB-lite"/>
    </source>
</evidence>
<dbReference type="AlphaFoldDB" id="A0A9X3F8E0"/>
<dbReference type="Proteomes" id="UP001150924">
    <property type="component" value="Unassembled WGS sequence"/>
</dbReference>
<keyword evidence="3" id="KW-1185">Reference proteome</keyword>
<feature type="region of interest" description="Disordered" evidence="1">
    <location>
        <begin position="17"/>
        <end position="103"/>
    </location>
</feature>
<comment type="caution">
    <text evidence="2">The sequence shown here is derived from an EMBL/GenBank/DDBJ whole genome shotgun (WGS) entry which is preliminary data.</text>
</comment>
<dbReference type="RefSeq" id="WP_267777196.1">
    <property type="nucleotide sequence ID" value="NZ_JAPNKE010000002.1"/>
</dbReference>
<organism evidence="2 3">
    <name type="scientific">Nannocystis pusilla</name>
    <dbReference type="NCBI Taxonomy" id="889268"/>
    <lineage>
        <taxon>Bacteria</taxon>
        <taxon>Pseudomonadati</taxon>
        <taxon>Myxococcota</taxon>
        <taxon>Polyangia</taxon>
        <taxon>Nannocystales</taxon>
        <taxon>Nannocystaceae</taxon>
        <taxon>Nannocystis</taxon>
    </lineage>
</organism>
<evidence type="ECO:0000313" key="2">
    <source>
        <dbReference type="EMBL" id="MCY1013341.1"/>
    </source>
</evidence>
<proteinExistence type="predicted"/>
<dbReference type="PROSITE" id="PS51257">
    <property type="entry name" value="PROKAR_LIPOPROTEIN"/>
    <property type="match status" value="1"/>
</dbReference>
<evidence type="ECO:0000313" key="3">
    <source>
        <dbReference type="Proteomes" id="UP001150924"/>
    </source>
</evidence>
<gene>
    <name evidence="2" type="ORF">OV079_49005</name>
</gene>
<accession>A0A9X3F8E0</accession>
<reference evidence="2" key="1">
    <citation type="submission" date="2022-11" db="EMBL/GenBank/DDBJ databases">
        <title>Minimal conservation of predation-associated metabolite biosynthetic gene clusters underscores biosynthetic potential of Myxococcota including descriptions for ten novel species: Archangium lansinium sp. nov., Myxococcus landrumus sp. nov., Nannocystis bai.</title>
        <authorList>
            <person name="Ahearne A."/>
            <person name="Stevens C."/>
            <person name="Phillips K."/>
        </authorList>
    </citation>
    <scope>NUCLEOTIDE SEQUENCE</scope>
    <source>
        <strain evidence="2">Na p29</strain>
    </source>
</reference>
<sequence length="272" mass="27899">MHVHRLGLVLAALTACGPDGRADATDTATAPTGTTAPASTSSSSSGDVAPTSTGDASTGTITTTTTGTTEEPGTTTALTTAVDTSTTEPVDPSTTTTVGPKLDLPAEMPIPVKDIPGLVSITFYESTSGVMEFTFSVDGPELNTLLADPLSNANRDIEGTSVEFYDVYYSDVDGVFDPLGSYLTIAGSFGAKLPAGGGLNLAEISLNFDNNEFEFGSFLASFVGLGDNYIAGSEPNAIDNNLDTHTTMGNTVDTPGQRLRVTLGFKSSLMPG</sequence>